<evidence type="ECO:0000259" key="1">
    <source>
        <dbReference type="Pfam" id="PF14478"/>
    </source>
</evidence>
<name>A0AAW6DUK1_9FIRM</name>
<accession>A0AAW6DUK1</accession>
<dbReference type="Proteomes" id="UP001211421">
    <property type="component" value="Unassembled WGS sequence"/>
</dbReference>
<comment type="caution">
    <text evidence="3">The sequence shown here is derived from an EMBL/GenBank/DDBJ whole genome shotgun (WGS) entry which is preliminary data.</text>
</comment>
<organism evidence="3 4">
    <name type="scientific">Ruminococcus bicirculans</name>
    <name type="common">ex Wegman et al. 2014</name>
    <dbReference type="NCBI Taxonomy" id="1160721"/>
    <lineage>
        <taxon>Bacteria</taxon>
        <taxon>Bacillati</taxon>
        <taxon>Bacillota</taxon>
        <taxon>Clostridia</taxon>
        <taxon>Eubacteriales</taxon>
        <taxon>Oscillospiraceae</taxon>
        <taxon>Ruminococcus</taxon>
    </lineage>
</organism>
<dbReference type="AlphaFoldDB" id="A0AAW6DUK1"/>
<dbReference type="Proteomes" id="UP001206236">
    <property type="component" value="Unassembled WGS sequence"/>
</dbReference>
<feature type="domain" description="Transcobalamin-like C-terminal" evidence="1">
    <location>
        <begin position="88"/>
        <end position="166"/>
    </location>
</feature>
<protein>
    <submittedName>
        <fullName evidence="3">DUF4430 domain-containing protein</fullName>
    </submittedName>
</protein>
<dbReference type="Pfam" id="PF14478">
    <property type="entry name" value="DUF4430"/>
    <property type="match status" value="1"/>
</dbReference>
<evidence type="ECO:0000313" key="2">
    <source>
        <dbReference type="EMBL" id="MCQ5152266.1"/>
    </source>
</evidence>
<reference evidence="2" key="1">
    <citation type="submission" date="2022-06" db="EMBL/GenBank/DDBJ databases">
        <title>Isolation of gut microbiota from human fecal samples.</title>
        <authorList>
            <person name="Pamer E.G."/>
            <person name="Barat B."/>
            <person name="Waligurski E."/>
            <person name="Medina S."/>
            <person name="Paddock L."/>
            <person name="Mostad J."/>
        </authorList>
    </citation>
    <scope>NUCLEOTIDE SEQUENCE</scope>
    <source>
        <strain evidence="2">DFI.5.57</strain>
    </source>
</reference>
<gene>
    <name evidence="2" type="ORF">NE632_03015</name>
    <name evidence="3" type="ORF">PNV70_01060</name>
</gene>
<evidence type="ECO:0000313" key="3">
    <source>
        <dbReference type="EMBL" id="MDB8740653.1"/>
    </source>
</evidence>
<evidence type="ECO:0000313" key="4">
    <source>
        <dbReference type="Proteomes" id="UP001211421"/>
    </source>
</evidence>
<dbReference type="EMBL" id="JAQMLS010000001">
    <property type="protein sequence ID" value="MDB8740653.1"/>
    <property type="molecule type" value="Genomic_DNA"/>
</dbReference>
<dbReference type="RefSeq" id="WP_117938991.1">
    <property type="nucleotide sequence ID" value="NZ_CAKVXH010000002.1"/>
</dbReference>
<reference evidence="3" key="2">
    <citation type="submission" date="2023-01" db="EMBL/GenBank/DDBJ databases">
        <title>Human gut microbiome strain richness.</title>
        <authorList>
            <person name="Chen-Liaw A."/>
        </authorList>
    </citation>
    <scope>NUCLEOTIDE SEQUENCE</scope>
    <source>
        <strain evidence="3">D59st1_B8_D59t2_181005</strain>
    </source>
</reference>
<dbReference type="InterPro" id="IPR027954">
    <property type="entry name" value="Transcobalamin-like_C"/>
</dbReference>
<dbReference type="Gene3D" id="2.170.130.30">
    <property type="match status" value="1"/>
</dbReference>
<proteinExistence type="predicted"/>
<dbReference type="EMBL" id="JANGCN010000004">
    <property type="protein sequence ID" value="MCQ5152266.1"/>
    <property type="molecule type" value="Genomic_DNA"/>
</dbReference>
<sequence length="176" mass="19588">MKKDIALLIVIILAAAAVIKGVDIQSVDEYYSLHSDDTANAAHTVTLTVDCSDILDNYDMLDKNLRDECYVPSDGIVMPAEKYVLREGDTAFDLLEKATRCGKIPLDYQGSEDNIYNTVYVRGINNIYEFSCGPSSGWTYTVNGESPDKGCSQYVLHDGDSVEFYYVCDYTKEAVK</sequence>